<dbReference type="InterPro" id="IPR011681">
    <property type="entry name" value="GcrA"/>
</dbReference>
<protein>
    <recommendedName>
        <fullName evidence="4">Global cell cycle regulator GcrA-like protein</fullName>
    </recommendedName>
</protein>
<dbReference type="EMBL" id="MCGG01000021">
    <property type="protein sequence ID" value="OEJ67523.1"/>
    <property type="molecule type" value="Genomic_DNA"/>
</dbReference>
<accession>A0A1E5Q823</accession>
<feature type="compositionally biased region" description="Polar residues" evidence="1">
    <location>
        <begin position="57"/>
        <end position="67"/>
    </location>
</feature>
<feature type="region of interest" description="Disordered" evidence="1">
    <location>
        <begin position="55"/>
        <end position="84"/>
    </location>
</feature>
<evidence type="ECO:0000313" key="3">
    <source>
        <dbReference type="Proteomes" id="UP000095347"/>
    </source>
</evidence>
<keyword evidence="3" id="KW-1185">Reference proteome</keyword>
<reference evidence="3" key="1">
    <citation type="submission" date="2016-07" db="EMBL/GenBank/DDBJ databases">
        <authorList>
            <person name="Florea S."/>
            <person name="Webb J.S."/>
            <person name="Jaromczyk J."/>
            <person name="Schardl C.L."/>
        </authorList>
    </citation>
    <scope>NUCLEOTIDE SEQUENCE [LARGE SCALE GENOMIC DNA]</scope>
    <source>
        <strain evidence="3">MV-1</strain>
    </source>
</reference>
<dbReference type="RefSeq" id="WP_069957676.1">
    <property type="nucleotide sequence ID" value="NZ_MCGG01000021.1"/>
</dbReference>
<dbReference type="Pfam" id="PF07750">
    <property type="entry name" value="GcrA"/>
    <property type="match status" value="2"/>
</dbReference>
<dbReference type="Gene3D" id="1.10.10.60">
    <property type="entry name" value="Homeodomain-like"/>
    <property type="match status" value="1"/>
</dbReference>
<evidence type="ECO:0000256" key="1">
    <source>
        <dbReference type="SAM" id="MobiDB-lite"/>
    </source>
</evidence>
<evidence type="ECO:0008006" key="4">
    <source>
        <dbReference type="Google" id="ProtNLM"/>
    </source>
</evidence>
<proteinExistence type="predicted"/>
<dbReference type="STRING" id="28181.BEN30_08780"/>
<organism evidence="2 3">
    <name type="scientific">Magnetovibrio blakemorei</name>
    <dbReference type="NCBI Taxonomy" id="28181"/>
    <lineage>
        <taxon>Bacteria</taxon>
        <taxon>Pseudomonadati</taxon>
        <taxon>Pseudomonadota</taxon>
        <taxon>Alphaproteobacteria</taxon>
        <taxon>Rhodospirillales</taxon>
        <taxon>Magnetovibrionaceae</taxon>
        <taxon>Magnetovibrio</taxon>
    </lineage>
</organism>
<gene>
    <name evidence="2" type="ORF">BEN30_08780</name>
</gene>
<dbReference type="OrthoDB" id="9798071at2"/>
<comment type="caution">
    <text evidence="2">The sequence shown here is derived from an EMBL/GenBank/DDBJ whole genome shotgun (WGS) entry which is preliminary data.</text>
</comment>
<evidence type="ECO:0000313" key="2">
    <source>
        <dbReference type="EMBL" id="OEJ67523.1"/>
    </source>
</evidence>
<dbReference type="Proteomes" id="UP000095347">
    <property type="component" value="Unassembled WGS sequence"/>
</dbReference>
<sequence length="160" mass="17280">MSDATSAVEWTPDRIKVLIALWEEGLPTSEIGRRLGVTKNSVVGKVHRLGLKKRQSPIRQTSVTTAQPKKVKKAPTPSPTAATLPSGDVVRLEELTNAMCCWPEGEPGTPEFHFCGKASVPDKPYCDAHCARAYVKVSKDKKRIVSGSVAPKVSNDTEAA</sequence>
<name>A0A1E5Q823_9PROT</name>
<dbReference type="AlphaFoldDB" id="A0A1E5Q823"/>